<organism evidence="2 3">
    <name type="scientific">Mytilus coruscus</name>
    <name type="common">Sea mussel</name>
    <dbReference type="NCBI Taxonomy" id="42192"/>
    <lineage>
        <taxon>Eukaryota</taxon>
        <taxon>Metazoa</taxon>
        <taxon>Spiralia</taxon>
        <taxon>Lophotrochozoa</taxon>
        <taxon>Mollusca</taxon>
        <taxon>Bivalvia</taxon>
        <taxon>Autobranchia</taxon>
        <taxon>Pteriomorphia</taxon>
        <taxon>Mytilida</taxon>
        <taxon>Mytiloidea</taxon>
        <taxon>Mytilidae</taxon>
        <taxon>Mytilinae</taxon>
        <taxon>Mytilus</taxon>
    </lineage>
</organism>
<dbReference type="AlphaFoldDB" id="A0A6J8AR18"/>
<evidence type="ECO:0000313" key="3">
    <source>
        <dbReference type="Proteomes" id="UP000507470"/>
    </source>
</evidence>
<dbReference type="Proteomes" id="UP000507470">
    <property type="component" value="Unassembled WGS sequence"/>
</dbReference>
<evidence type="ECO:0000313" key="2">
    <source>
        <dbReference type="EMBL" id="CAC5372262.1"/>
    </source>
</evidence>
<dbReference type="Gene3D" id="3.30.70.1820">
    <property type="entry name" value="L1 transposable element, RRM domain"/>
    <property type="match status" value="1"/>
</dbReference>
<evidence type="ECO:0000256" key="1">
    <source>
        <dbReference type="SAM" id="MobiDB-lite"/>
    </source>
</evidence>
<dbReference type="EMBL" id="CACVKT020001843">
    <property type="protein sequence ID" value="CAC5372262.1"/>
    <property type="molecule type" value="Genomic_DNA"/>
</dbReference>
<keyword evidence="3" id="KW-1185">Reference proteome</keyword>
<feature type="region of interest" description="Disordered" evidence="1">
    <location>
        <begin position="145"/>
        <end position="164"/>
    </location>
</feature>
<name>A0A6J8AR18_MYTCO</name>
<reference evidence="2 3" key="1">
    <citation type="submission" date="2020-06" db="EMBL/GenBank/DDBJ databases">
        <authorList>
            <person name="Li R."/>
            <person name="Bekaert M."/>
        </authorList>
    </citation>
    <scope>NUCLEOTIDE SEQUENCE [LARGE SCALE GENOMIC DNA]</scope>
    <source>
        <strain evidence="3">wild</strain>
    </source>
</reference>
<sequence>MKEKIFELQSHSMKYNLIFGGIQNQDGYEENTEEVLRSFLSEEMEIPNVGDIQFQNVHILGEQSDGKERSIIARFTKFSDHKRVNRAAASKLKNKPHFFIYQQYPREINDRRKKLIPKMKEFKRQRRHAKLVYDKLLVDGEVYNHEAHREPPPTIRGQPLPNNG</sequence>
<dbReference type="OrthoDB" id="5971988at2759"/>
<proteinExistence type="predicted"/>
<protein>
    <submittedName>
        <fullName evidence="2">Uncharacterized protein</fullName>
    </submittedName>
</protein>
<gene>
    <name evidence="2" type="ORF">MCOR_10413</name>
</gene>
<accession>A0A6J8AR18</accession>